<dbReference type="Proteomes" id="UP001206924">
    <property type="component" value="Unassembled WGS sequence"/>
</dbReference>
<name>A0ABT1NUS1_9MICC</name>
<evidence type="ECO:0000256" key="1">
    <source>
        <dbReference type="SAM" id="MobiDB-lite"/>
    </source>
</evidence>
<sequence length="284" mass="28861">MVAFTAKTTRAAVRNTGSRWAGAAGAGLALALVLTGCGGGDEPAVRVDGSAATASEKPSPSPSKPAKPAKSAKASPSATSPASKRADGNGAGALSGEELAAVLSELNTDLDIGGTVVEEAQLKQSTAQGMDALQDVEYTPCNPTEGTDPMKAVSEASMGALAIDGNAPGMPDTISVLSWASEAPVAEEIEVSRRQLESCPEFSLTANGQTVSSVTEAVDMPAIGDASQAYVTRQTANGTTQTSVVLTAWSGTNSVQITLHEADPQESVRYVTPILEEVLDRVEG</sequence>
<gene>
    <name evidence="2" type="ORF">NNX28_15905</name>
</gene>
<dbReference type="EMBL" id="JANFLP010000017">
    <property type="protein sequence ID" value="MCQ1951405.1"/>
    <property type="molecule type" value="Genomic_DNA"/>
</dbReference>
<accession>A0ABT1NUS1</accession>
<feature type="region of interest" description="Disordered" evidence="1">
    <location>
        <begin position="42"/>
        <end position="92"/>
    </location>
</feature>
<dbReference type="RefSeq" id="WP_255866450.1">
    <property type="nucleotide sequence ID" value="NZ_CP104263.1"/>
</dbReference>
<comment type="caution">
    <text evidence="2">The sequence shown here is derived from an EMBL/GenBank/DDBJ whole genome shotgun (WGS) entry which is preliminary data.</text>
</comment>
<protein>
    <recommendedName>
        <fullName evidence="4">EF-hand domain-containing protein</fullName>
    </recommendedName>
</protein>
<keyword evidence="3" id="KW-1185">Reference proteome</keyword>
<proteinExistence type="predicted"/>
<organism evidence="2 3">
    <name type="scientific">Arthrobacter jinronghuae</name>
    <dbReference type="NCBI Taxonomy" id="2964609"/>
    <lineage>
        <taxon>Bacteria</taxon>
        <taxon>Bacillati</taxon>
        <taxon>Actinomycetota</taxon>
        <taxon>Actinomycetes</taxon>
        <taxon>Micrococcales</taxon>
        <taxon>Micrococcaceae</taxon>
        <taxon>Arthrobacter</taxon>
    </lineage>
</organism>
<evidence type="ECO:0000313" key="3">
    <source>
        <dbReference type="Proteomes" id="UP001206924"/>
    </source>
</evidence>
<evidence type="ECO:0008006" key="4">
    <source>
        <dbReference type="Google" id="ProtNLM"/>
    </source>
</evidence>
<reference evidence="2 3" key="1">
    <citation type="submission" date="2022-07" db="EMBL/GenBank/DDBJ databases">
        <title>Novel species in genus Arthrobacter.</title>
        <authorList>
            <person name="Liu Y."/>
        </authorList>
    </citation>
    <scope>NUCLEOTIDE SEQUENCE [LARGE SCALE GENOMIC DNA]</scope>
    <source>
        <strain evidence="3">zg-Y859</strain>
    </source>
</reference>
<feature type="compositionally biased region" description="Low complexity" evidence="1">
    <location>
        <begin position="66"/>
        <end position="83"/>
    </location>
</feature>
<evidence type="ECO:0000313" key="2">
    <source>
        <dbReference type="EMBL" id="MCQ1951405.1"/>
    </source>
</evidence>